<keyword evidence="2" id="KW-1185">Reference proteome</keyword>
<accession>A0A852UXT5</accession>
<dbReference type="AlphaFoldDB" id="A0A852UXT5"/>
<evidence type="ECO:0000313" key="1">
    <source>
        <dbReference type="EMBL" id="NYF40446.1"/>
    </source>
</evidence>
<dbReference type="Proteomes" id="UP000576393">
    <property type="component" value="Unassembled WGS sequence"/>
</dbReference>
<name>A0A852UXT5_9ACTN</name>
<dbReference type="EMBL" id="JACCCO010000001">
    <property type="protein sequence ID" value="NYF40446.1"/>
    <property type="molecule type" value="Genomic_DNA"/>
</dbReference>
<dbReference type="Pfam" id="PF13563">
    <property type="entry name" value="2_5_RNA_ligase2"/>
    <property type="match status" value="1"/>
</dbReference>
<reference evidence="1 2" key="1">
    <citation type="submission" date="2020-07" db="EMBL/GenBank/DDBJ databases">
        <title>Sequencing the genomes of 1000 actinobacteria strains.</title>
        <authorList>
            <person name="Klenk H.-P."/>
        </authorList>
    </citation>
    <scope>NUCLEOTIDE SEQUENCE [LARGE SCALE GENOMIC DNA]</scope>
    <source>
        <strain evidence="1 2">DSM 45763</strain>
    </source>
</reference>
<proteinExistence type="predicted"/>
<comment type="caution">
    <text evidence="1">The sequence shown here is derived from an EMBL/GenBank/DDBJ whole genome shotgun (WGS) entry which is preliminary data.</text>
</comment>
<dbReference type="Gene3D" id="3.90.1140.10">
    <property type="entry name" value="Cyclic phosphodiesterase"/>
    <property type="match status" value="1"/>
</dbReference>
<evidence type="ECO:0000313" key="2">
    <source>
        <dbReference type="Proteomes" id="UP000576393"/>
    </source>
</evidence>
<protein>
    <submittedName>
        <fullName evidence="1">Uncharacterized protein</fullName>
    </submittedName>
</protein>
<organism evidence="1 2">
    <name type="scientific">Streptosporangium sandarakinum</name>
    <dbReference type="NCBI Taxonomy" id="1260955"/>
    <lineage>
        <taxon>Bacteria</taxon>
        <taxon>Bacillati</taxon>
        <taxon>Actinomycetota</taxon>
        <taxon>Actinomycetes</taxon>
        <taxon>Streptosporangiales</taxon>
        <taxon>Streptosporangiaceae</taxon>
        <taxon>Streptosporangium</taxon>
    </lineage>
</organism>
<gene>
    <name evidence="1" type="ORF">HDA43_002605</name>
</gene>
<sequence>MTVLVPFLDIDRIDTAMFDELRALLGEHRPFTVRFDKCQRFPDVLYLASTPDQPFHALTEAVVARWPEALPYGG</sequence>